<feature type="domain" description="Helix-turn-helix" evidence="1">
    <location>
        <begin position="48"/>
        <end position="97"/>
    </location>
</feature>
<accession>A0ABV0BYL9</accession>
<sequence>MLSLVKRICKQLDEIIRLLCKTAPRVHEVVYDPDQSEDATHDTKMPELLDIQQVIEILNISIATYYRWVKQGELMPRRKGKRHYFYKEDLLQQLEEGRRRGRI</sequence>
<proteinExistence type="predicted"/>
<evidence type="ECO:0000313" key="2">
    <source>
        <dbReference type="EMBL" id="MEN5379103.1"/>
    </source>
</evidence>
<dbReference type="SUPFAM" id="SSF46955">
    <property type="entry name" value="Putative DNA-binding domain"/>
    <property type="match status" value="1"/>
</dbReference>
<gene>
    <name evidence="2" type="ORF">ABE541_17705</name>
</gene>
<dbReference type="Proteomes" id="UP001409291">
    <property type="component" value="Unassembled WGS sequence"/>
</dbReference>
<dbReference type="EMBL" id="JBDJNQ010000009">
    <property type="protein sequence ID" value="MEN5379103.1"/>
    <property type="molecule type" value="Genomic_DNA"/>
</dbReference>
<dbReference type="Pfam" id="PF12728">
    <property type="entry name" value="HTH_17"/>
    <property type="match status" value="1"/>
</dbReference>
<dbReference type="InterPro" id="IPR009061">
    <property type="entry name" value="DNA-bd_dom_put_sf"/>
</dbReference>
<dbReference type="RefSeq" id="WP_346581889.1">
    <property type="nucleotide sequence ID" value="NZ_JBDJNQ010000009.1"/>
</dbReference>
<reference evidence="2 3" key="1">
    <citation type="submission" date="2024-04" db="EMBL/GenBank/DDBJ databases">
        <title>WGS of bacteria from Torrens River.</title>
        <authorList>
            <person name="Wyrsch E.R."/>
            <person name="Drigo B."/>
        </authorList>
    </citation>
    <scope>NUCLEOTIDE SEQUENCE [LARGE SCALE GENOMIC DNA]</scope>
    <source>
        <strain evidence="2 3">TWI391</strain>
    </source>
</reference>
<organism evidence="2 3">
    <name type="scientific">Sphingobacterium kitahiroshimense</name>
    <dbReference type="NCBI Taxonomy" id="470446"/>
    <lineage>
        <taxon>Bacteria</taxon>
        <taxon>Pseudomonadati</taxon>
        <taxon>Bacteroidota</taxon>
        <taxon>Sphingobacteriia</taxon>
        <taxon>Sphingobacteriales</taxon>
        <taxon>Sphingobacteriaceae</taxon>
        <taxon>Sphingobacterium</taxon>
    </lineage>
</organism>
<dbReference type="Gene3D" id="1.10.1660.10">
    <property type="match status" value="1"/>
</dbReference>
<dbReference type="InterPro" id="IPR041657">
    <property type="entry name" value="HTH_17"/>
</dbReference>
<evidence type="ECO:0000313" key="3">
    <source>
        <dbReference type="Proteomes" id="UP001409291"/>
    </source>
</evidence>
<keyword evidence="3" id="KW-1185">Reference proteome</keyword>
<comment type="caution">
    <text evidence="2">The sequence shown here is derived from an EMBL/GenBank/DDBJ whole genome shotgun (WGS) entry which is preliminary data.</text>
</comment>
<evidence type="ECO:0000259" key="1">
    <source>
        <dbReference type="Pfam" id="PF12728"/>
    </source>
</evidence>
<name>A0ABV0BYL9_9SPHI</name>
<protein>
    <submittedName>
        <fullName evidence="2">Helix-turn-helix domain-containing protein</fullName>
    </submittedName>
</protein>